<sequence>MNSTYTYDKQHNAFAKYLTERFDGDADEVANVIETAELIIPNTLHEYFGTPYKSIYEIHEIDEVEEYRRKIKIHPILKNIDMNEDPRYSEVLKWYRLFLKSASSQISPILTPSEYEQNNIEQTSQFTENTINSKPLCTIYLEGEAGEAQEKIYRERNKQLRQACIDYYKSLHGGRIVCECCGFDFAKTYDINDEYIEIHHLLPFSQTEGEHPVDAVKDLVPLCANCHRMIHHGMGGNGNCMSLEDLKKIYKGNIKYE</sequence>
<evidence type="ECO:0000313" key="3">
    <source>
        <dbReference type="Proteomes" id="UP000283429"/>
    </source>
</evidence>
<dbReference type="Gene3D" id="1.10.30.50">
    <property type="match status" value="1"/>
</dbReference>
<dbReference type="Pfam" id="PF01844">
    <property type="entry name" value="HNH"/>
    <property type="match status" value="1"/>
</dbReference>
<feature type="domain" description="HNH nuclease" evidence="1">
    <location>
        <begin position="167"/>
        <end position="228"/>
    </location>
</feature>
<dbReference type="GO" id="GO:0003676">
    <property type="term" value="F:nucleic acid binding"/>
    <property type="evidence" value="ECO:0007669"/>
    <property type="project" value="InterPro"/>
</dbReference>
<dbReference type="SMART" id="SM00507">
    <property type="entry name" value="HNHc"/>
    <property type="match status" value="1"/>
</dbReference>
<dbReference type="Proteomes" id="UP000283429">
    <property type="component" value="Unassembled WGS sequence"/>
</dbReference>
<reference evidence="2 3" key="1">
    <citation type="submission" date="2018-08" db="EMBL/GenBank/DDBJ databases">
        <title>A genome reference for cultivated species of the human gut microbiota.</title>
        <authorList>
            <person name="Zou Y."/>
            <person name="Xue W."/>
            <person name="Luo G."/>
        </authorList>
    </citation>
    <scope>NUCLEOTIDE SEQUENCE [LARGE SCALE GENOMIC DNA]</scope>
    <source>
        <strain evidence="2 3">AM30-40</strain>
    </source>
</reference>
<dbReference type="GO" id="GO:0008270">
    <property type="term" value="F:zinc ion binding"/>
    <property type="evidence" value="ECO:0007669"/>
    <property type="project" value="InterPro"/>
</dbReference>
<comment type="caution">
    <text evidence="2">The sequence shown here is derived from an EMBL/GenBank/DDBJ whole genome shotgun (WGS) entry which is preliminary data.</text>
</comment>
<evidence type="ECO:0000313" key="2">
    <source>
        <dbReference type="EMBL" id="RHD79847.1"/>
    </source>
</evidence>
<dbReference type="CDD" id="cd00085">
    <property type="entry name" value="HNHc"/>
    <property type="match status" value="1"/>
</dbReference>
<dbReference type="GO" id="GO:0004519">
    <property type="term" value="F:endonuclease activity"/>
    <property type="evidence" value="ECO:0007669"/>
    <property type="project" value="InterPro"/>
</dbReference>
<dbReference type="AlphaFoldDB" id="A0A414H8L5"/>
<proteinExistence type="predicted"/>
<dbReference type="RefSeq" id="WP_118170818.1">
    <property type="nucleotide sequence ID" value="NZ_QSJM01000028.1"/>
</dbReference>
<dbReference type="EMBL" id="QSJM01000028">
    <property type="protein sequence ID" value="RHD79847.1"/>
    <property type="molecule type" value="Genomic_DNA"/>
</dbReference>
<accession>A0A414H8L5</accession>
<evidence type="ECO:0000259" key="1">
    <source>
        <dbReference type="SMART" id="SM00507"/>
    </source>
</evidence>
<dbReference type="InterPro" id="IPR002711">
    <property type="entry name" value="HNH"/>
</dbReference>
<name>A0A414H8L5_PHOVU</name>
<dbReference type="InterPro" id="IPR003615">
    <property type="entry name" value="HNH_nuc"/>
</dbReference>
<protein>
    <recommendedName>
        <fullName evidence="1">HNH nuclease domain-containing protein</fullName>
    </recommendedName>
</protein>
<organism evidence="2 3">
    <name type="scientific">Phocaeicola vulgatus</name>
    <name type="common">Bacteroides vulgatus</name>
    <dbReference type="NCBI Taxonomy" id="821"/>
    <lineage>
        <taxon>Bacteria</taxon>
        <taxon>Pseudomonadati</taxon>
        <taxon>Bacteroidota</taxon>
        <taxon>Bacteroidia</taxon>
        <taxon>Bacteroidales</taxon>
        <taxon>Bacteroidaceae</taxon>
        <taxon>Phocaeicola</taxon>
    </lineage>
</organism>
<gene>
    <name evidence="2" type="ORF">DW783_10615</name>
</gene>